<sequence length="74" mass="8530">ILKEHGRVDRDLLTEALYKVDIPDGILPAYWGFKFDEKGNNLRGHLCPITQWQNGKQIVLWPEKVAGGKAKRTW</sequence>
<organism evidence="1">
    <name type="scientific">marine sediment metagenome</name>
    <dbReference type="NCBI Taxonomy" id="412755"/>
    <lineage>
        <taxon>unclassified sequences</taxon>
        <taxon>metagenomes</taxon>
        <taxon>ecological metagenomes</taxon>
    </lineage>
</organism>
<name>X1MBK8_9ZZZZ</name>
<dbReference type="AlphaFoldDB" id="X1MBK8"/>
<proteinExistence type="predicted"/>
<evidence type="ECO:0000313" key="1">
    <source>
        <dbReference type="EMBL" id="GAI29027.1"/>
    </source>
</evidence>
<comment type="caution">
    <text evidence="1">The sequence shown here is derived from an EMBL/GenBank/DDBJ whole genome shotgun (WGS) entry which is preliminary data.</text>
</comment>
<feature type="non-terminal residue" evidence="1">
    <location>
        <position position="1"/>
    </location>
</feature>
<accession>X1MBK8</accession>
<reference evidence="1" key="1">
    <citation type="journal article" date="2014" name="Front. Microbiol.">
        <title>High frequency of phylogenetically diverse reductive dehalogenase-homologous genes in deep subseafloor sedimentary metagenomes.</title>
        <authorList>
            <person name="Kawai M."/>
            <person name="Futagami T."/>
            <person name="Toyoda A."/>
            <person name="Takaki Y."/>
            <person name="Nishi S."/>
            <person name="Hori S."/>
            <person name="Arai W."/>
            <person name="Tsubouchi T."/>
            <person name="Morono Y."/>
            <person name="Uchiyama I."/>
            <person name="Ito T."/>
            <person name="Fujiyama A."/>
            <person name="Inagaki F."/>
            <person name="Takami H."/>
        </authorList>
    </citation>
    <scope>NUCLEOTIDE SEQUENCE</scope>
    <source>
        <strain evidence="1">Expedition CK06-06</strain>
    </source>
</reference>
<dbReference type="EMBL" id="BARV01023228">
    <property type="protein sequence ID" value="GAI29027.1"/>
    <property type="molecule type" value="Genomic_DNA"/>
</dbReference>
<protein>
    <submittedName>
        <fullName evidence="1">Uncharacterized protein</fullName>
    </submittedName>
</protein>
<gene>
    <name evidence="1" type="ORF">S06H3_38145</name>
</gene>